<dbReference type="PROSITE" id="PS51185">
    <property type="entry name" value="WHEP_TRS_2"/>
    <property type="match status" value="1"/>
</dbReference>
<dbReference type="NCBIfam" id="NF001756">
    <property type="entry name" value="PRK00484.1"/>
    <property type="match status" value="1"/>
</dbReference>
<evidence type="ECO:0000259" key="13">
    <source>
        <dbReference type="PROSITE" id="PS50862"/>
    </source>
</evidence>
<dbReference type="FunFam" id="3.30.930.10:FF:000067">
    <property type="entry name" value="Lysine--tRNA ligase"/>
    <property type="match status" value="1"/>
</dbReference>
<dbReference type="InterPro" id="IPR012340">
    <property type="entry name" value="NA-bd_OB-fold"/>
</dbReference>
<name>A0A7S0ICN1_MICPS</name>
<dbReference type="Pfam" id="PF01336">
    <property type="entry name" value="tRNA_anti-codon"/>
    <property type="match status" value="1"/>
</dbReference>
<dbReference type="HAMAP" id="MF_00252">
    <property type="entry name" value="Lys_tRNA_synth_class2"/>
    <property type="match status" value="1"/>
</dbReference>
<dbReference type="EMBL" id="HBEQ01006491">
    <property type="protein sequence ID" value="CAD8517710.1"/>
    <property type="molecule type" value="Transcribed_RNA"/>
</dbReference>
<keyword evidence="5" id="KW-0547">Nucleotide-binding</keyword>
<dbReference type="PANTHER" id="PTHR42918">
    <property type="entry name" value="LYSYL-TRNA SYNTHETASE"/>
    <property type="match status" value="1"/>
</dbReference>
<dbReference type="EC" id="6.1.1.6" evidence="2 11"/>
<dbReference type="SUPFAM" id="SSF55681">
    <property type="entry name" value="Class II aaRS and biotin synthetases"/>
    <property type="match status" value="1"/>
</dbReference>
<feature type="domain" description="WHEP-TRS" evidence="14">
    <location>
        <begin position="97"/>
        <end position="155"/>
    </location>
</feature>
<dbReference type="GO" id="GO:0046872">
    <property type="term" value="F:metal ion binding"/>
    <property type="evidence" value="ECO:0007669"/>
    <property type="project" value="UniProtKB-KW"/>
</dbReference>
<dbReference type="InterPro" id="IPR045864">
    <property type="entry name" value="aa-tRNA-synth_II/BPL/LPL"/>
</dbReference>
<proteinExistence type="inferred from homology"/>
<evidence type="ECO:0000256" key="7">
    <source>
        <dbReference type="ARBA" id="ARBA00022917"/>
    </source>
</evidence>
<keyword evidence="8" id="KW-0030">Aminoacyl-tRNA synthetase</keyword>
<dbReference type="PANTHER" id="PTHR42918:SF15">
    <property type="entry name" value="LYSINE--TRNA LIGASE, CHLOROPLASTIC_MITOCHONDRIAL"/>
    <property type="match status" value="1"/>
</dbReference>
<evidence type="ECO:0000259" key="14">
    <source>
        <dbReference type="PROSITE" id="PS51185"/>
    </source>
</evidence>
<evidence type="ECO:0000256" key="12">
    <source>
        <dbReference type="SAM" id="MobiDB-lite"/>
    </source>
</evidence>
<organism evidence="15">
    <name type="scientific">Micromonas pusilla</name>
    <name type="common">Picoplanktonic green alga</name>
    <name type="synonym">Chromulina pusilla</name>
    <dbReference type="NCBI Taxonomy" id="38833"/>
    <lineage>
        <taxon>Eukaryota</taxon>
        <taxon>Viridiplantae</taxon>
        <taxon>Chlorophyta</taxon>
        <taxon>Mamiellophyceae</taxon>
        <taxon>Mamiellales</taxon>
        <taxon>Mamiellaceae</taxon>
        <taxon>Micromonas</taxon>
    </lineage>
</organism>
<dbReference type="InterPro" id="IPR006195">
    <property type="entry name" value="aa-tRNA-synth_II"/>
</dbReference>
<dbReference type="GO" id="GO:0005829">
    <property type="term" value="C:cytosol"/>
    <property type="evidence" value="ECO:0007669"/>
    <property type="project" value="TreeGrafter"/>
</dbReference>
<dbReference type="InterPro" id="IPR002313">
    <property type="entry name" value="Lys-tRNA-ligase_II"/>
</dbReference>
<reference evidence="15" key="1">
    <citation type="submission" date="2021-01" db="EMBL/GenBank/DDBJ databases">
        <authorList>
            <person name="Corre E."/>
            <person name="Pelletier E."/>
            <person name="Niang G."/>
            <person name="Scheremetjew M."/>
            <person name="Finn R."/>
            <person name="Kale V."/>
            <person name="Holt S."/>
            <person name="Cochrane G."/>
            <person name="Meng A."/>
            <person name="Brown T."/>
            <person name="Cohen L."/>
        </authorList>
    </citation>
    <scope>NUCLEOTIDE SEQUENCE</scope>
    <source>
        <strain evidence="15">CCMP1723</strain>
    </source>
</reference>
<dbReference type="InterPro" id="IPR018149">
    <property type="entry name" value="Lys-tRNA-synth_II_C"/>
</dbReference>
<evidence type="ECO:0000256" key="10">
    <source>
        <dbReference type="ARBA" id="ARBA00048573"/>
    </source>
</evidence>
<keyword evidence="4" id="KW-0479">Metal-binding</keyword>
<evidence type="ECO:0000256" key="2">
    <source>
        <dbReference type="ARBA" id="ARBA00013166"/>
    </source>
</evidence>
<accession>A0A7S0ICN1</accession>
<evidence type="ECO:0000256" key="8">
    <source>
        <dbReference type="ARBA" id="ARBA00023146"/>
    </source>
</evidence>
<dbReference type="CDD" id="cd00775">
    <property type="entry name" value="LysRS_core"/>
    <property type="match status" value="1"/>
</dbReference>
<dbReference type="Gene3D" id="3.30.930.10">
    <property type="entry name" value="Bira Bifunctional Protein, Domain 2"/>
    <property type="match status" value="1"/>
</dbReference>
<dbReference type="GO" id="GO:0005524">
    <property type="term" value="F:ATP binding"/>
    <property type="evidence" value="ECO:0007669"/>
    <property type="project" value="UniProtKB-KW"/>
</dbReference>
<keyword evidence="6" id="KW-0067">ATP-binding</keyword>
<dbReference type="InterPro" id="IPR000738">
    <property type="entry name" value="WHEP-TRS_dom"/>
</dbReference>
<dbReference type="GO" id="GO:0006430">
    <property type="term" value="P:lysyl-tRNA aminoacylation"/>
    <property type="evidence" value="ECO:0007669"/>
    <property type="project" value="InterPro"/>
</dbReference>
<evidence type="ECO:0000256" key="9">
    <source>
        <dbReference type="ARBA" id="ARBA00030563"/>
    </source>
</evidence>
<dbReference type="GO" id="GO:0004824">
    <property type="term" value="F:lysine-tRNA ligase activity"/>
    <property type="evidence" value="ECO:0007669"/>
    <property type="project" value="UniProtKB-EC"/>
</dbReference>
<dbReference type="PRINTS" id="PR00982">
    <property type="entry name" value="TRNASYNTHLYS"/>
</dbReference>
<keyword evidence="7" id="KW-0648">Protein biosynthesis</keyword>
<evidence type="ECO:0000256" key="3">
    <source>
        <dbReference type="ARBA" id="ARBA00022598"/>
    </source>
</evidence>
<dbReference type="Gene3D" id="2.40.50.140">
    <property type="entry name" value="Nucleic acid-binding proteins"/>
    <property type="match status" value="1"/>
</dbReference>
<comment type="catalytic activity">
    <reaction evidence="10 11">
        <text>tRNA(Lys) + L-lysine + ATP = L-lysyl-tRNA(Lys) + AMP + diphosphate</text>
        <dbReference type="Rhea" id="RHEA:20792"/>
        <dbReference type="Rhea" id="RHEA-COMP:9696"/>
        <dbReference type="Rhea" id="RHEA-COMP:9697"/>
        <dbReference type="ChEBI" id="CHEBI:30616"/>
        <dbReference type="ChEBI" id="CHEBI:32551"/>
        <dbReference type="ChEBI" id="CHEBI:33019"/>
        <dbReference type="ChEBI" id="CHEBI:78442"/>
        <dbReference type="ChEBI" id="CHEBI:78529"/>
        <dbReference type="ChEBI" id="CHEBI:456215"/>
        <dbReference type="EC" id="6.1.1.6"/>
    </reaction>
</comment>
<evidence type="ECO:0000256" key="1">
    <source>
        <dbReference type="ARBA" id="ARBA00008226"/>
    </source>
</evidence>
<comment type="similarity">
    <text evidence="1">Belongs to the class-II aminoacyl-tRNA synthetase family.</text>
</comment>
<dbReference type="Pfam" id="PF00152">
    <property type="entry name" value="tRNA-synt_2"/>
    <property type="match status" value="1"/>
</dbReference>
<dbReference type="AlphaFoldDB" id="A0A7S0ICN1"/>
<feature type="region of interest" description="Disordered" evidence="12">
    <location>
        <begin position="150"/>
        <end position="193"/>
    </location>
</feature>
<evidence type="ECO:0000256" key="4">
    <source>
        <dbReference type="ARBA" id="ARBA00022723"/>
    </source>
</evidence>
<keyword evidence="3" id="KW-0436">Ligase</keyword>
<dbReference type="FunFam" id="2.40.50.140:FF:000024">
    <property type="entry name" value="Lysine--tRNA ligase"/>
    <property type="match status" value="1"/>
</dbReference>
<evidence type="ECO:0000256" key="11">
    <source>
        <dbReference type="RuleBase" id="RU003748"/>
    </source>
</evidence>
<protein>
    <recommendedName>
        <fullName evidence="2 11">Lysine--tRNA ligase</fullName>
        <ecNumber evidence="2 11">6.1.1.6</ecNumber>
    </recommendedName>
    <alternativeName>
        <fullName evidence="9 11">Lysyl-tRNA synthetase</fullName>
    </alternativeName>
</protein>
<dbReference type="PROSITE" id="PS50862">
    <property type="entry name" value="AA_TRNA_LIGASE_II"/>
    <property type="match status" value="1"/>
</dbReference>
<sequence length="724" mass="77345">MLAARRPLRAAPSGAMLLARHVTLAVRGAARPFLATARGAQTRVAAVVPRCNHGGAGGIAVSLGPSRNAPTALSLGRFARRAAVSYAAGTDAPTAEELEAAADAVAAAGAKVKALKAAGATNSDEAVVAGVATLKELKAELAALEVAAGVTPTPAPEKPKPAQQKKGGGKNQQKKGGGGGNSKGSDAEGAGTSSAEEVKALRIAKVAQLRDAGAEPFAYRFDRTHSATQLQSIHKDLADGAEVEGTVEAVCGRVKARRVFGKLAFLSLEDDGGSIQLYCDKKRIDAAEPGAFKRIVDLVDMGDIVGARGTVKRTEKGELSIAVDSFEMLTKSLLPLPDKFKGLTDVEMRYRQRYVDLIANPEVRDTFRARAGIVSGIRRFLDDRAFMEMETPVLESRAGGADAKPFNTFHNALGMNLTLRIATELHLKRLVVGGFERVYEMGRIFRNEGVSTRHNPEFTSVEVYQAYADVSDMLELTEEMICYCCERANGGALEIQYGDELIDLGRRPWRRAPMNDLVKEAAGVDVMGDFAGDLAGAKAAAESALRALGDEESTSGIPGVRRAPSVGHVLNEMFEATVETKLRQPTFVLDHPKEISPLAKPHRAKPGVTERFELFIVGRELANSFSELTDPVDQRERLESQIETHRVAQEAARAAAEAKGKAALAEYEADVYPIAMDEDFVTALEYGMPPTAGMGLGVDRLVMLLTNSASIRDVIAFPLLKSQD</sequence>
<dbReference type="InterPro" id="IPR044136">
    <property type="entry name" value="Lys-tRNA-ligase_II_N"/>
</dbReference>
<dbReference type="GO" id="GO:0000049">
    <property type="term" value="F:tRNA binding"/>
    <property type="evidence" value="ECO:0007669"/>
    <property type="project" value="TreeGrafter"/>
</dbReference>
<gene>
    <name evidence="15" type="ORF">MCOM1403_LOCUS5136</name>
</gene>
<dbReference type="CDD" id="cd04322">
    <property type="entry name" value="LysRS_N"/>
    <property type="match status" value="1"/>
</dbReference>
<dbReference type="InterPro" id="IPR004365">
    <property type="entry name" value="NA-bd_OB_tRNA"/>
</dbReference>
<dbReference type="InterPro" id="IPR004364">
    <property type="entry name" value="Aa-tRNA-synt_II"/>
</dbReference>
<dbReference type="NCBIfam" id="TIGR00499">
    <property type="entry name" value="lysS_bact"/>
    <property type="match status" value="1"/>
</dbReference>
<evidence type="ECO:0000256" key="5">
    <source>
        <dbReference type="ARBA" id="ARBA00022741"/>
    </source>
</evidence>
<evidence type="ECO:0000256" key="6">
    <source>
        <dbReference type="ARBA" id="ARBA00022840"/>
    </source>
</evidence>
<dbReference type="SUPFAM" id="SSF50249">
    <property type="entry name" value="Nucleic acid-binding proteins"/>
    <property type="match status" value="1"/>
</dbReference>
<feature type="domain" description="Aminoacyl-transfer RNA synthetases class-II family profile" evidence="13">
    <location>
        <begin position="367"/>
        <end position="718"/>
    </location>
</feature>
<evidence type="ECO:0000313" key="15">
    <source>
        <dbReference type="EMBL" id="CAD8517710.1"/>
    </source>
</evidence>